<evidence type="ECO:0000256" key="1">
    <source>
        <dbReference type="SAM" id="Coils"/>
    </source>
</evidence>
<proteinExistence type="predicted"/>
<name>A0A516PVD3_9ACTN</name>
<feature type="coiled-coil region" evidence="1">
    <location>
        <begin position="203"/>
        <end position="230"/>
    </location>
</feature>
<feature type="coiled-coil region" evidence="1">
    <location>
        <begin position="281"/>
        <end position="308"/>
    </location>
</feature>
<dbReference type="Pfam" id="PF12532">
    <property type="entry name" value="DUF3732"/>
    <property type="match status" value="1"/>
</dbReference>
<dbReference type="AlphaFoldDB" id="A0A516PVD3"/>
<dbReference type="OrthoDB" id="103556at2"/>
<organism evidence="2 3">
    <name type="scientific">Microlunatus elymi</name>
    <dbReference type="NCBI Taxonomy" id="2596828"/>
    <lineage>
        <taxon>Bacteria</taxon>
        <taxon>Bacillati</taxon>
        <taxon>Actinomycetota</taxon>
        <taxon>Actinomycetes</taxon>
        <taxon>Propionibacteriales</taxon>
        <taxon>Propionibacteriaceae</taxon>
        <taxon>Microlunatus</taxon>
    </lineage>
</organism>
<sequence>MQLVALGVYGKKGQRRDVKFQTNALNILTGKSKTGKTAILDIAEYCLGRDTVTISQGTISDIASWYYVLVQFSDERVLICRPNPETATTNRAMVRTGGLDLTAPDFAELEVNADTDVVRDTLSGRLGIEAFTVEADASSLRSSFDVSVRQALFFCFQTQGEIASRDILFHRQVKDEIRGTIRETLPYFLGAATPEQAAIRRQLVTARRALQRTLNAMRSMEQDLEQQDARITHIIESATSLDVLPGDAVLAREGVLSLLEEIMAYSTASDLGGGDETSLRRRLLTEERNSLRSRVREIDDQIELLERLGKEQSDELGEAGYQVQRLRALDLLVPAGDLTDGDVSVCPLCDQSLSHRDETIDELRAVLERLELRLQSSTGAAARRDASIERLRGRRAPLIEAIQENLIELDALAQQEGAIADGRERAERIAFLQGRVSQELERGVDVAGDLAELRAAERQQRGRLARLEELADRDNPDALLRSAVDAISDLMTDYARFLQLEGSEHYVRLDPVQLTVAIQRPGGRIPLARMGSAENWVGYHLAAHLALHHWFATNDRPVPRFLMFDQPTQAFFPEEIVDAADDENADWEAVRRQFTLMRDVVAALDGSLQVIVCDHANLADGWFQDAVIDNWRNGVALIPSGWLEE</sequence>
<dbReference type="RefSeq" id="WP_143985140.1">
    <property type="nucleotide sequence ID" value="NZ_CP041692.1"/>
</dbReference>
<protein>
    <submittedName>
        <fullName evidence="2">DUF3732 domain-containing protein</fullName>
    </submittedName>
</protein>
<feature type="coiled-coil region" evidence="1">
    <location>
        <begin position="353"/>
        <end position="380"/>
    </location>
</feature>
<dbReference type="InterPro" id="IPR022205">
    <property type="entry name" value="DUF3732"/>
</dbReference>
<keyword evidence="1" id="KW-0175">Coiled coil</keyword>
<dbReference type="KEGG" id="mik:FOE78_03825"/>
<accession>A0A516PVD3</accession>
<keyword evidence="3" id="KW-1185">Reference proteome</keyword>
<gene>
    <name evidence="2" type="ORF">FOE78_03825</name>
</gene>
<dbReference type="Proteomes" id="UP000319263">
    <property type="component" value="Chromosome"/>
</dbReference>
<evidence type="ECO:0000313" key="2">
    <source>
        <dbReference type="EMBL" id="QDP95158.1"/>
    </source>
</evidence>
<dbReference type="EMBL" id="CP041692">
    <property type="protein sequence ID" value="QDP95158.1"/>
    <property type="molecule type" value="Genomic_DNA"/>
</dbReference>
<evidence type="ECO:0000313" key="3">
    <source>
        <dbReference type="Proteomes" id="UP000319263"/>
    </source>
</evidence>
<reference evidence="2 3" key="1">
    <citation type="submission" date="2019-07" db="EMBL/GenBank/DDBJ databases">
        <title>Microlunatus dokdonensis sp. nov. isolated from the rhizospheric soil of the wild plant Elymus tsukushiensis.</title>
        <authorList>
            <person name="Ghim S.-Y."/>
            <person name="Hwang Y.-J."/>
            <person name="Son J.-S."/>
            <person name="Shin J.-H."/>
        </authorList>
    </citation>
    <scope>NUCLEOTIDE SEQUENCE [LARGE SCALE GENOMIC DNA]</scope>
    <source>
        <strain evidence="2 3">KUDC0627</strain>
    </source>
</reference>